<evidence type="ECO:0000313" key="2">
    <source>
        <dbReference type="Proteomes" id="UP000071859"/>
    </source>
</evidence>
<dbReference type="Pfam" id="PF04221">
    <property type="entry name" value="RelB"/>
    <property type="match status" value="1"/>
</dbReference>
<dbReference type="InterPro" id="IPR013321">
    <property type="entry name" value="Arc_rbn_hlx_hlx"/>
</dbReference>
<gene>
    <name evidence="1" type="ORF">AWB78_05323</name>
</gene>
<dbReference type="RefSeq" id="WP_062608851.1">
    <property type="nucleotide sequence ID" value="NZ_FCOX02000033.1"/>
</dbReference>
<reference evidence="1" key="1">
    <citation type="submission" date="2016-01" db="EMBL/GenBank/DDBJ databases">
        <authorList>
            <person name="Peeters C."/>
        </authorList>
    </citation>
    <scope>NUCLEOTIDE SEQUENCE</scope>
    <source>
        <strain evidence="1">LMG 29321</strain>
    </source>
</reference>
<proteinExistence type="predicted"/>
<dbReference type="OrthoDB" id="1666683at2"/>
<dbReference type="GO" id="GO:0006355">
    <property type="term" value="P:regulation of DNA-templated transcription"/>
    <property type="evidence" value="ECO:0007669"/>
    <property type="project" value="InterPro"/>
</dbReference>
<dbReference type="Gene3D" id="1.10.1220.10">
    <property type="entry name" value="Met repressor-like"/>
    <property type="match status" value="1"/>
</dbReference>
<dbReference type="EMBL" id="FCOX02000033">
    <property type="protein sequence ID" value="SAK95266.1"/>
    <property type="molecule type" value="Genomic_DNA"/>
</dbReference>
<keyword evidence="2" id="KW-1185">Reference proteome</keyword>
<evidence type="ECO:0000313" key="1">
    <source>
        <dbReference type="EMBL" id="SAK95266.1"/>
    </source>
</evidence>
<protein>
    <submittedName>
        <fullName evidence="1">Bifunctional antitoxin/transcriptional repressor RelB</fullName>
    </submittedName>
</protein>
<dbReference type="AlphaFoldDB" id="A0A158DM50"/>
<sequence length="65" mass="7438">MSRYQEVSTSIDPALKASAYEVLAEMDIKVSDFLRSAMIHLVEKRAVPFDIKRVRPSTRREEVAV</sequence>
<organism evidence="1 2">
    <name type="scientific">Caballeronia calidae</name>
    <dbReference type="NCBI Taxonomy" id="1777139"/>
    <lineage>
        <taxon>Bacteria</taxon>
        <taxon>Pseudomonadati</taxon>
        <taxon>Pseudomonadota</taxon>
        <taxon>Betaproteobacteria</taxon>
        <taxon>Burkholderiales</taxon>
        <taxon>Burkholderiaceae</taxon>
        <taxon>Caballeronia</taxon>
    </lineage>
</organism>
<comment type="caution">
    <text evidence="1">The sequence shown here is derived from an EMBL/GenBank/DDBJ whole genome shotgun (WGS) entry which is preliminary data.</text>
</comment>
<accession>A0A158DM50</accession>
<dbReference type="Proteomes" id="UP000071859">
    <property type="component" value="Unassembled WGS sequence"/>
</dbReference>
<dbReference type="InterPro" id="IPR007337">
    <property type="entry name" value="RelB/DinJ"/>
</dbReference>
<name>A0A158DM50_9BURK</name>